<evidence type="ECO:0000313" key="3">
    <source>
        <dbReference type="EMBL" id="CDQ70456.1"/>
    </source>
</evidence>
<gene>
    <name evidence="3" type="ORF">GSONMT00008966001</name>
</gene>
<dbReference type="GO" id="GO:0005737">
    <property type="term" value="C:cytoplasm"/>
    <property type="evidence" value="ECO:0007669"/>
    <property type="project" value="TreeGrafter"/>
</dbReference>
<protein>
    <recommendedName>
        <fullName evidence="2">Rho-GAP domain-containing protein</fullName>
    </recommendedName>
</protein>
<keyword evidence="1" id="KW-0343">GTPase activation</keyword>
<evidence type="ECO:0000259" key="2">
    <source>
        <dbReference type="PROSITE" id="PS50238"/>
    </source>
</evidence>
<name>A0A060WTG8_ONCMY</name>
<dbReference type="PANTHER" id="PTHR23176:SF0">
    <property type="entry name" value="RHO GTPASE ACTIVATING PROTEIN AT 19D, ISOFORM D"/>
    <property type="match status" value="1"/>
</dbReference>
<dbReference type="GO" id="GO:0007165">
    <property type="term" value="P:signal transduction"/>
    <property type="evidence" value="ECO:0007669"/>
    <property type="project" value="InterPro"/>
</dbReference>
<accession>A0A060WTG8</accession>
<dbReference type="EMBL" id="FR904717">
    <property type="protein sequence ID" value="CDQ70456.1"/>
    <property type="molecule type" value="Genomic_DNA"/>
</dbReference>
<proteinExistence type="predicted"/>
<organism evidence="3 4">
    <name type="scientific">Oncorhynchus mykiss</name>
    <name type="common">Rainbow trout</name>
    <name type="synonym">Salmo gairdneri</name>
    <dbReference type="NCBI Taxonomy" id="8022"/>
    <lineage>
        <taxon>Eukaryota</taxon>
        <taxon>Metazoa</taxon>
        <taxon>Chordata</taxon>
        <taxon>Craniata</taxon>
        <taxon>Vertebrata</taxon>
        <taxon>Euteleostomi</taxon>
        <taxon>Actinopterygii</taxon>
        <taxon>Neopterygii</taxon>
        <taxon>Teleostei</taxon>
        <taxon>Protacanthopterygii</taxon>
        <taxon>Salmoniformes</taxon>
        <taxon>Salmonidae</taxon>
        <taxon>Salmoninae</taxon>
        <taxon>Oncorhynchus</taxon>
    </lineage>
</organism>
<dbReference type="Gene3D" id="1.10.555.10">
    <property type="entry name" value="Rho GTPase activation protein"/>
    <property type="match status" value="1"/>
</dbReference>
<dbReference type="STRING" id="8022.A0A060WTG8"/>
<dbReference type="PROSITE" id="PS50238">
    <property type="entry name" value="RHOGAP"/>
    <property type="match status" value="1"/>
</dbReference>
<reference evidence="3" key="1">
    <citation type="journal article" date="2014" name="Nat. Commun.">
        <title>The rainbow trout genome provides novel insights into evolution after whole-genome duplication in vertebrates.</title>
        <authorList>
            <person name="Berthelot C."/>
            <person name="Brunet F."/>
            <person name="Chalopin D."/>
            <person name="Juanchich A."/>
            <person name="Bernard M."/>
            <person name="Noel B."/>
            <person name="Bento P."/>
            <person name="Da Silva C."/>
            <person name="Labadie K."/>
            <person name="Alberti A."/>
            <person name="Aury J.M."/>
            <person name="Louis A."/>
            <person name="Dehais P."/>
            <person name="Bardou P."/>
            <person name="Montfort J."/>
            <person name="Klopp C."/>
            <person name="Cabau C."/>
            <person name="Gaspin C."/>
            <person name="Thorgaard G.H."/>
            <person name="Boussaha M."/>
            <person name="Quillet E."/>
            <person name="Guyomard R."/>
            <person name="Galiana D."/>
            <person name="Bobe J."/>
            <person name="Volff J.N."/>
            <person name="Genet C."/>
            <person name="Wincker P."/>
            <person name="Jaillon O."/>
            <person name="Roest Crollius H."/>
            <person name="Guiguen Y."/>
        </authorList>
    </citation>
    <scope>NUCLEOTIDE SEQUENCE [LARGE SCALE GENOMIC DNA]</scope>
</reference>
<dbReference type="InterPro" id="IPR008936">
    <property type="entry name" value="Rho_GTPase_activation_prot"/>
</dbReference>
<evidence type="ECO:0000313" key="4">
    <source>
        <dbReference type="Proteomes" id="UP000193380"/>
    </source>
</evidence>
<dbReference type="GO" id="GO:0005096">
    <property type="term" value="F:GTPase activator activity"/>
    <property type="evidence" value="ECO:0007669"/>
    <property type="project" value="UniProtKB-KW"/>
</dbReference>
<reference evidence="3" key="2">
    <citation type="submission" date="2014-03" db="EMBL/GenBank/DDBJ databases">
        <authorList>
            <person name="Genoscope - CEA"/>
        </authorList>
    </citation>
    <scope>NUCLEOTIDE SEQUENCE</scope>
</reference>
<dbReference type="PANTHER" id="PTHR23176">
    <property type="entry name" value="RHO/RAC/CDC GTPASE-ACTIVATING PROTEIN"/>
    <property type="match status" value="1"/>
</dbReference>
<dbReference type="Proteomes" id="UP000193380">
    <property type="component" value="Unassembled WGS sequence"/>
</dbReference>
<dbReference type="InterPro" id="IPR050729">
    <property type="entry name" value="Rho-GAP"/>
</dbReference>
<dbReference type="SMART" id="SM00324">
    <property type="entry name" value="RhoGAP"/>
    <property type="match status" value="1"/>
</dbReference>
<dbReference type="SUPFAM" id="SSF48350">
    <property type="entry name" value="GTPase activation domain, GAP"/>
    <property type="match status" value="1"/>
</dbReference>
<sequence length="156" mass="16786">MLNHVDKYPASIVESGSDVGALSECVVRYLRELPSPVIPPGVYPDLQAALQHGTADLVASSSGGRELSLVLERATSVPLHHRLTLQYLLTHLGKVGQGSQLNGLDPHTLGLVFGPLLIRPSSATGWEVGEEFPALALERLLMERAMVQEVPPPGRR</sequence>
<dbReference type="InterPro" id="IPR000198">
    <property type="entry name" value="RhoGAP_dom"/>
</dbReference>
<evidence type="ECO:0000256" key="1">
    <source>
        <dbReference type="ARBA" id="ARBA00022468"/>
    </source>
</evidence>
<dbReference type="Pfam" id="PF00620">
    <property type="entry name" value="RhoGAP"/>
    <property type="match status" value="1"/>
</dbReference>
<dbReference type="AlphaFoldDB" id="A0A060WTG8"/>
<dbReference type="PaxDb" id="8022-A0A060WTG8"/>
<feature type="domain" description="Rho-GAP" evidence="2">
    <location>
        <begin position="1"/>
        <end position="148"/>
    </location>
</feature>